<sequence length="41" mass="4327">TGAGPHHEVGTRIDGFGYPTDHRLLTRSTLTTTGEGAADLF</sequence>
<organism evidence="1">
    <name type="scientific">marine metagenome</name>
    <dbReference type="NCBI Taxonomy" id="408172"/>
    <lineage>
        <taxon>unclassified sequences</taxon>
        <taxon>metagenomes</taxon>
        <taxon>ecological metagenomes</taxon>
    </lineage>
</organism>
<reference evidence="1" key="1">
    <citation type="submission" date="2018-05" db="EMBL/GenBank/DDBJ databases">
        <authorList>
            <person name="Lanie J.A."/>
            <person name="Ng W.-L."/>
            <person name="Kazmierczak K.M."/>
            <person name="Andrzejewski T.M."/>
            <person name="Davidsen T.M."/>
            <person name="Wayne K.J."/>
            <person name="Tettelin H."/>
            <person name="Glass J.I."/>
            <person name="Rusch D."/>
            <person name="Podicherti R."/>
            <person name="Tsui H.-C.T."/>
            <person name="Winkler M.E."/>
        </authorList>
    </citation>
    <scope>NUCLEOTIDE SEQUENCE</scope>
</reference>
<dbReference type="AlphaFoldDB" id="A0A382DRV8"/>
<accession>A0A382DRV8</accession>
<dbReference type="EMBL" id="UINC01040455">
    <property type="protein sequence ID" value="SVB40353.1"/>
    <property type="molecule type" value="Genomic_DNA"/>
</dbReference>
<name>A0A382DRV8_9ZZZZ</name>
<evidence type="ECO:0000313" key="1">
    <source>
        <dbReference type="EMBL" id="SVB40353.1"/>
    </source>
</evidence>
<gene>
    <name evidence="1" type="ORF">METZ01_LOCUS193207</name>
</gene>
<protein>
    <submittedName>
        <fullName evidence="1">Uncharacterized protein</fullName>
    </submittedName>
</protein>
<proteinExistence type="predicted"/>
<feature type="non-terminal residue" evidence="1">
    <location>
        <position position="1"/>
    </location>
</feature>